<gene>
    <name evidence="2" type="ORF">BZA70DRAFT_280805</name>
</gene>
<dbReference type="GeneID" id="90038542"/>
<dbReference type="EMBL" id="JBBJBU010000008">
    <property type="protein sequence ID" value="KAK7204463.1"/>
    <property type="molecule type" value="Genomic_DNA"/>
</dbReference>
<evidence type="ECO:0000313" key="2">
    <source>
        <dbReference type="EMBL" id="KAK7204463.1"/>
    </source>
</evidence>
<feature type="compositionally biased region" description="Polar residues" evidence="1">
    <location>
        <begin position="1"/>
        <end position="17"/>
    </location>
</feature>
<sequence length="126" mass="14300">MHRASISNPQSMSSSGGFHSRASIEPTSMRPRQMSHLHSQLAQLQANLSDLESLLRVTAGSLYVFLFLKREEREGREGANDDDAGLWRQDACLSGMRWRSSSNPSSSSRDRKAVLLIRRRRLLFRV</sequence>
<evidence type="ECO:0000256" key="1">
    <source>
        <dbReference type="SAM" id="MobiDB-lite"/>
    </source>
</evidence>
<dbReference type="RefSeq" id="XP_064767496.1">
    <property type="nucleotide sequence ID" value="XM_064913030.1"/>
</dbReference>
<evidence type="ECO:0008006" key="4">
    <source>
        <dbReference type="Google" id="ProtNLM"/>
    </source>
</evidence>
<keyword evidence="3" id="KW-1185">Reference proteome</keyword>
<feature type="region of interest" description="Disordered" evidence="1">
    <location>
        <begin position="1"/>
        <end position="38"/>
    </location>
</feature>
<dbReference type="Pfam" id="PF08227">
    <property type="entry name" value="DASH_Hsk3"/>
    <property type="match status" value="1"/>
</dbReference>
<comment type="caution">
    <text evidence="2">The sequence shown here is derived from an EMBL/GenBank/DDBJ whole genome shotgun (WGS) entry which is preliminary data.</text>
</comment>
<organism evidence="2 3">
    <name type="scientific">Myxozyma melibiosi</name>
    <dbReference type="NCBI Taxonomy" id="54550"/>
    <lineage>
        <taxon>Eukaryota</taxon>
        <taxon>Fungi</taxon>
        <taxon>Dikarya</taxon>
        <taxon>Ascomycota</taxon>
        <taxon>Saccharomycotina</taxon>
        <taxon>Lipomycetes</taxon>
        <taxon>Lipomycetales</taxon>
        <taxon>Lipomycetaceae</taxon>
        <taxon>Myxozyma</taxon>
    </lineage>
</organism>
<reference evidence="2 3" key="1">
    <citation type="submission" date="2024-03" db="EMBL/GenBank/DDBJ databases">
        <title>Genome-scale model development and genomic sequencing of the oleaginous clade Lipomyces.</title>
        <authorList>
            <consortium name="Lawrence Berkeley National Laboratory"/>
            <person name="Czajka J.J."/>
            <person name="Han Y."/>
            <person name="Kim J."/>
            <person name="Mondo S.J."/>
            <person name="Hofstad B.A."/>
            <person name="Robles A."/>
            <person name="Haridas S."/>
            <person name="Riley R."/>
            <person name="LaButti K."/>
            <person name="Pangilinan J."/>
            <person name="Andreopoulos W."/>
            <person name="Lipzen A."/>
            <person name="Yan J."/>
            <person name="Wang M."/>
            <person name="Ng V."/>
            <person name="Grigoriev I.V."/>
            <person name="Spatafora J.W."/>
            <person name="Magnuson J.K."/>
            <person name="Baker S.E."/>
            <person name="Pomraning K.R."/>
        </authorList>
    </citation>
    <scope>NUCLEOTIDE SEQUENCE [LARGE SCALE GENOMIC DNA]</scope>
    <source>
        <strain evidence="2 3">Phaff 52-87</strain>
    </source>
</reference>
<proteinExistence type="predicted"/>
<name>A0ABR1F5R1_9ASCO</name>
<accession>A0ABR1F5R1</accession>
<dbReference type="Proteomes" id="UP001498771">
    <property type="component" value="Unassembled WGS sequence"/>
</dbReference>
<dbReference type="InterPro" id="IPR013183">
    <property type="entry name" value="Hsk3-like"/>
</dbReference>
<protein>
    <recommendedName>
        <fullName evidence="4">DASH complex subunit DAD2</fullName>
    </recommendedName>
</protein>
<evidence type="ECO:0000313" key="3">
    <source>
        <dbReference type="Proteomes" id="UP001498771"/>
    </source>
</evidence>